<comment type="catalytic activity">
    <reaction evidence="1 13">
        <text>Cleavage of hydrophobic, N-terminal signal or leader sequences from secreted and periplasmic proteins.</text>
        <dbReference type="EC" id="3.4.21.89"/>
    </reaction>
</comment>
<keyword evidence="8 13" id="KW-0735">Signal-anchor</keyword>
<comment type="similarity">
    <text evidence="3 13">Belongs to the peptidase S26B family.</text>
</comment>
<dbReference type="NCBIfam" id="TIGR02228">
    <property type="entry name" value="sigpep_I_arch"/>
    <property type="match status" value="1"/>
</dbReference>
<evidence type="ECO:0000256" key="8">
    <source>
        <dbReference type="ARBA" id="ARBA00022968"/>
    </source>
</evidence>
<organism evidence="15 16">
    <name type="scientific">Nematocida parisii (strain ERTm3)</name>
    <name type="common">Nematode killer fungus</name>
    <dbReference type="NCBI Taxonomy" id="935791"/>
    <lineage>
        <taxon>Eukaryota</taxon>
        <taxon>Fungi</taxon>
        <taxon>Fungi incertae sedis</taxon>
        <taxon>Microsporidia</taxon>
        <taxon>Nematocida</taxon>
    </lineage>
</organism>
<feature type="region of interest" description="Disordered" evidence="14">
    <location>
        <begin position="216"/>
        <end position="241"/>
    </location>
</feature>
<dbReference type="FunCoup" id="I3EJ87">
    <property type="interactions" value="95"/>
</dbReference>
<keyword evidence="13" id="KW-0378">Hydrolase</keyword>
<dbReference type="MEROPS" id="S26.010"/>
<comment type="function">
    <text evidence="11">Catalytic component of the signal peptidase complex (SPC) which catalyzes the cleavage of N-terminal signal sequences from nascent proteins as they are translocated into the lumen of the endoplasmic reticulum. Specifically cleaves N-terminal signal peptides that contain a hydrophobic alpha-helix (h-region) shorter than 18-20 amino acids.</text>
</comment>
<keyword evidence="9 13" id="KW-1133">Transmembrane helix</keyword>
<gene>
    <name evidence="15" type="ORF">NEQG_00054</name>
</gene>
<evidence type="ECO:0000256" key="4">
    <source>
        <dbReference type="ARBA" id="ARBA00013208"/>
    </source>
</evidence>
<feature type="transmembrane region" description="Helical" evidence="13">
    <location>
        <begin position="40"/>
        <end position="58"/>
    </location>
</feature>
<sequence>MRVGDILSLVPMSDIIFSKEDIAYYNKLGMRQTILQMLQASYMICSAYMVWMLVAVICNTKSPIVVVLSESMYPGFDRGDILLLAKMRSEYYAGDICVFQLAEEDIPIVHRVIDKLYSKAPIAGCEATTKNPLSNHFYYMTKGDNNRSNDTFLYREKGLRYINSKHMGTVVYASFPLLGMVTIWTGYWKWLKYVIIGILAIDVAFTRDNTIKIARLDEKEEKQESEEEEEKKKKKKSKNKV</sequence>
<dbReference type="VEuPathDB" id="MicrosporidiaDB:NEQG_00054"/>
<dbReference type="InterPro" id="IPR019533">
    <property type="entry name" value="Peptidase_S26"/>
</dbReference>
<dbReference type="GO" id="GO:0005787">
    <property type="term" value="C:signal peptidase complex"/>
    <property type="evidence" value="ECO:0007669"/>
    <property type="project" value="TreeGrafter"/>
</dbReference>
<proteinExistence type="inferred from homology"/>
<evidence type="ECO:0000256" key="11">
    <source>
        <dbReference type="ARBA" id="ARBA00045533"/>
    </source>
</evidence>
<protein>
    <recommendedName>
        <fullName evidence="5 13">Signal peptidase complex catalytic subunit SEC11</fullName>
        <ecNumber evidence="4 13">3.4.21.89</ecNumber>
    </recommendedName>
</protein>
<reference evidence="15" key="1">
    <citation type="submission" date="2011-01" db="EMBL/GenBank/DDBJ databases">
        <title>The Genome Sequence of Nematocida parisii strain ERTm3.</title>
        <authorList>
            <consortium name="The Broad Institute Genome Sequencing Platform"/>
            <consortium name="The Broad Institute Genome Sequencing Center for Infectious Disease"/>
            <person name="Cuomo C."/>
            <person name="Troemel E."/>
            <person name="Young S.K."/>
            <person name="Zeng Q."/>
            <person name="Gargeya S."/>
            <person name="Fitzgerald M."/>
            <person name="Haas B."/>
            <person name="Abouelleil A."/>
            <person name="Alvarado L."/>
            <person name="Arachchi H.M."/>
            <person name="Berlin A."/>
            <person name="Chapman S.B."/>
            <person name="Gearin G."/>
            <person name="Goldberg J."/>
            <person name="Griggs A."/>
            <person name="Gujja S."/>
            <person name="Hansen M."/>
            <person name="Heiman D."/>
            <person name="Howarth C."/>
            <person name="Larimer J."/>
            <person name="Lui A."/>
            <person name="MacDonald P.J.P."/>
            <person name="McCowen C."/>
            <person name="Montmayeur A."/>
            <person name="Murphy C."/>
            <person name="Neiman D."/>
            <person name="Pearson M."/>
            <person name="Priest M."/>
            <person name="Roberts A."/>
            <person name="Saif S."/>
            <person name="Shea T."/>
            <person name="Sisk P."/>
            <person name="Stolte C."/>
            <person name="Sykes S."/>
            <person name="Wortman J."/>
            <person name="Nusbaum C."/>
            <person name="Birren B."/>
        </authorList>
    </citation>
    <scope>NUCLEOTIDE SEQUENCE</scope>
    <source>
        <strain evidence="15">ERTm3</strain>
    </source>
</reference>
<evidence type="ECO:0000256" key="14">
    <source>
        <dbReference type="SAM" id="MobiDB-lite"/>
    </source>
</evidence>
<feature type="transmembrane region" description="Helical" evidence="13">
    <location>
        <begin position="167"/>
        <end position="184"/>
    </location>
</feature>
<dbReference type="SUPFAM" id="SSF51306">
    <property type="entry name" value="LexA/Signal peptidase"/>
    <property type="match status" value="1"/>
</dbReference>
<dbReference type="GO" id="GO:0006465">
    <property type="term" value="P:signal peptide processing"/>
    <property type="evidence" value="ECO:0007669"/>
    <property type="project" value="UniProtKB-UniRule"/>
</dbReference>
<evidence type="ECO:0000256" key="6">
    <source>
        <dbReference type="ARBA" id="ARBA00022692"/>
    </source>
</evidence>
<dbReference type="STRING" id="935791.I3EJ87"/>
<dbReference type="AlphaFoldDB" id="I3EJ87"/>
<dbReference type="PRINTS" id="PR00728">
    <property type="entry name" value="SIGNALPTASE"/>
</dbReference>
<evidence type="ECO:0000256" key="12">
    <source>
        <dbReference type="ARBA" id="ARBA00047037"/>
    </source>
</evidence>
<evidence type="ECO:0000313" key="16">
    <source>
        <dbReference type="Proteomes" id="UP000002872"/>
    </source>
</evidence>
<dbReference type="InParanoid" id="I3EJ87"/>
<evidence type="ECO:0000256" key="10">
    <source>
        <dbReference type="ARBA" id="ARBA00023136"/>
    </source>
</evidence>
<comment type="subcellular location">
    <subcellularLocation>
        <location evidence="2">Endoplasmic reticulum membrane</location>
        <topology evidence="2">Single-pass type II membrane protein</topology>
    </subcellularLocation>
</comment>
<keyword evidence="7 13" id="KW-0256">Endoplasmic reticulum</keyword>
<dbReference type="GO" id="GO:0009003">
    <property type="term" value="F:signal peptidase activity"/>
    <property type="evidence" value="ECO:0007669"/>
    <property type="project" value="UniProtKB-EC"/>
</dbReference>
<dbReference type="PANTHER" id="PTHR10806">
    <property type="entry name" value="SIGNAL PEPTIDASE COMPLEX CATALYTIC SUBUNIT SEC11"/>
    <property type="match status" value="1"/>
</dbReference>
<dbReference type="InterPro" id="IPR001733">
    <property type="entry name" value="Peptidase_S26B"/>
</dbReference>
<keyword evidence="10 13" id="KW-0472">Membrane</keyword>
<evidence type="ECO:0000256" key="13">
    <source>
        <dbReference type="RuleBase" id="RU362047"/>
    </source>
</evidence>
<feature type="compositionally biased region" description="Basic residues" evidence="14">
    <location>
        <begin position="232"/>
        <end position="241"/>
    </location>
</feature>
<keyword evidence="13" id="KW-0645">Protease</keyword>
<evidence type="ECO:0000256" key="3">
    <source>
        <dbReference type="ARBA" id="ARBA00011035"/>
    </source>
</evidence>
<dbReference type="EC" id="3.4.21.89" evidence="4 13"/>
<dbReference type="CDD" id="cd06530">
    <property type="entry name" value="S26_SPase_I"/>
    <property type="match status" value="1"/>
</dbReference>
<keyword evidence="6 13" id="KW-0812">Transmembrane</keyword>
<dbReference type="PANTHER" id="PTHR10806:SF6">
    <property type="entry name" value="SIGNAL PEPTIDASE COMPLEX CATALYTIC SUBUNIT SEC11"/>
    <property type="match status" value="1"/>
</dbReference>
<evidence type="ECO:0000256" key="9">
    <source>
        <dbReference type="ARBA" id="ARBA00022989"/>
    </source>
</evidence>
<comment type="subunit">
    <text evidence="12">Component of the signal peptidase complex (SPC) composed of a catalytic subunit SEC11 and three accessory subunits SPC1, SPC2 and SPC3. The complex induces a local thinning of the ER membrane which is used to measure the length of the signal peptide (SP) h-region of protein substrates. This ensures the selectivity of the complex towards h-regions shorter than 18-20 amino acids. SPC associates with the translocon complex.</text>
</comment>
<dbReference type="OrthoDB" id="10257561at2759"/>
<dbReference type="OMA" id="ERPIIKY"/>
<accession>I3EJ87</accession>
<dbReference type="HOGENOM" id="CLU_089996_0_1_1"/>
<dbReference type="InterPro" id="IPR036286">
    <property type="entry name" value="LexA/Signal_pep-like_sf"/>
</dbReference>
<dbReference type="GO" id="GO:0004252">
    <property type="term" value="F:serine-type endopeptidase activity"/>
    <property type="evidence" value="ECO:0007669"/>
    <property type="project" value="InterPro"/>
</dbReference>
<evidence type="ECO:0000256" key="2">
    <source>
        <dbReference type="ARBA" id="ARBA00004648"/>
    </source>
</evidence>
<dbReference type="Proteomes" id="UP000002872">
    <property type="component" value="Unassembled WGS sequence"/>
</dbReference>
<evidence type="ECO:0000313" key="15">
    <source>
        <dbReference type="EMBL" id="EIJ89284.1"/>
    </source>
</evidence>
<dbReference type="EMBL" id="GL870876">
    <property type="protein sequence ID" value="EIJ89284.1"/>
    <property type="molecule type" value="Genomic_DNA"/>
</dbReference>
<evidence type="ECO:0000256" key="5">
    <source>
        <dbReference type="ARBA" id="ARBA00019685"/>
    </source>
</evidence>
<keyword evidence="16" id="KW-1185">Reference proteome</keyword>
<evidence type="ECO:0000256" key="1">
    <source>
        <dbReference type="ARBA" id="ARBA00000677"/>
    </source>
</evidence>
<evidence type="ECO:0000256" key="7">
    <source>
        <dbReference type="ARBA" id="ARBA00022824"/>
    </source>
</evidence>
<name>I3EJ87_NEMP3</name>